<dbReference type="Proteomes" id="UP001500305">
    <property type="component" value="Unassembled WGS sequence"/>
</dbReference>
<dbReference type="EMBL" id="BAAATR010000002">
    <property type="protein sequence ID" value="GAA2227972.1"/>
    <property type="molecule type" value="Genomic_DNA"/>
</dbReference>
<name>A0ABP5Q7B1_9ACTN</name>
<protein>
    <recommendedName>
        <fullName evidence="3">Glycosyltransferase</fullName>
    </recommendedName>
</protein>
<organism evidence="1 2">
    <name type="scientific">Kitasatospora cystarginea</name>
    <dbReference type="NCBI Taxonomy" id="58350"/>
    <lineage>
        <taxon>Bacteria</taxon>
        <taxon>Bacillati</taxon>
        <taxon>Actinomycetota</taxon>
        <taxon>Actinomycetes</taxon>
        <taxon>Kitasatosporales</taxon>
        <taxon>Streptomycetaceae</taxon>
        <taxon>Kitasatospora</taxon>
    </lineage>
</organism>
<evidence type="ECO:0008006" key="3">
    <source>
        <dbReference type="Google" id="ProtNLM"/>
    </source>
</evidence>
<gene>
    <name evidence="1" type="ORF">GCM10010430_04430</name>
</gene>
<reference evidence="2" key="1">
    <citation type="journal article" date="2019" name="Int. J. Syst. Evol. Microbiol.">
        <title>The Global Catalogue of Microorganisms (GCM) 10K type strain sequencing project: providing services to taxonomists for standard genome sequencing and annotation.</title>
        <authorList>
            <consortium name="The Broad Institute Genomics Platform"/>
            <consortium name="The Broad Institute Genome Sequencing Center for Infectious Disease"/>
            <person name="Wu L."/>
            <person name="Ma J."/>
        </authorList>
    </citation>
    <scope>NUCLEOTIDE SEQUENCE [LARGE SCALE GENOMIC DNA]</scope>
    <source>
        <strain evidence="2">JCM 7356</strain>
    </source>
</reference>
<evidence type="ECO:0000313" key="1">
    <source>
        <dbReference type="EMBL" id="GAA2227972.1"/>
    </source>
</evidence>
<accession>A0ABP5Q7B1</accession>
<dbReference type="RefSeq" id="WP_344634452.1">
    <property type="nucleotide sequence ID" value="NZ_BAAATR010000002.1"/>
</dbReference>
<evidence type="ECO:0000313" key="2">
    <source>
        <dbReference type="Proteomes" id="UP001500305"/>
    </source>
</evidence>
<comment type="caution">
    <text evidence="1">The sequence shown here is derived from an EMBL/GenBank/DDBJ whole genome shotgun (WGS) entry which is preliminary data.</text>
</comment>
<sequence length="269" mass="29751">MIVPEYDPDDPRAGVFSRMVGEIVGMDPRFATVPASRIVAECADPTVQQLLDQSRSTLLSPAHASVDALRACLHPWFREPVVWFDVDMLFTGDVSDVFGLVSHVRVAAAPDLISTLGDRRGSEIYGRFTTFVNDREPGAMRSAVARNIGFMVLAGDTREEFSAGFRLALDFLDEERDPIASFSVGQLAWNYVMEKVRSATLEQDYNMPSACFPVSWDSGPEGTGEAQVRVRHYVGVEQKKRMTLDFALEFADAGRGRRTPDAQPVPTGR</sequence>
<proteinExistence type="predicted"/>
<keyword evidence="2" id="KW-1185">Reference proteome</keyword>